<dbReference type="Gene3D" id="2.40.440.10">
    <property type="entry name" value="L,D-transpeptidase catalytic domain-like"/>
    <property type="match status" value="1"/>
</dbReference>
<keyword evidence="8" id="KW-0732">Signal</keyword>
<feature type="active site" description="Nucleophile" evidence="6">
    <location>
        <position position="317"/>
    </location>
</feature>
<keyword evidence="2" id="KW-0808">Transferase</keyword>
<evidence type="ECO:0000313" key="11">
    <source>
        <dbReference type="Proteomes" id="UP000321805"/>
    </source>
</evidence>
<dbReference type="PANTHER" id="PTHR30582:SF2">
    <property type="entry name" value="L,D-TRANSPEPTIDASE YCIB-RELATED"/>
    <property type="match status" value="1"/>
</dbReference>
<evidence type="ECO:0000256" key="7">
    <source>
        <dbReference type="SAM" id="MobiDB-lite"/>
    </source>
</evidence>
<dbReference type="InterPro" id="IPR050979">
    <property type="entry name" value="LD-transpeptidase"/>
</dbReference>
<evidence type="ECO:0000256" key="3">
    <source>
        <dbReference type="ARBA" id="ARBA00022960"/>
    </source>
</evidence>
<evidence type="ECO:0000256" key="4">
    <source>
        <dbReference type="ARBA" id="ARBA00022984"/>
    </source>
</evidence>
<keyword evidence="11" id="KW-1185">Reference proteome</keyword>
<feature type="active site" description="Proton donor/acceptor" evidence="6">
    <location>
        <position position="303"/>
    </location>
</feature>
<dbReference type="CDD" id="cd16913">
    <property type="entry name" value="YkuD_like"/>
    <property type="match status" value="1"/>
</dbReference>
<evidence type="ECO:0000256" key="1">
    <source>
        <dbReference type="ARBA" id="ARBA00004752"/>
    </source>
</evidence>
<name>A0A5B8U1L9_9ACTN</name>
<evidence type="ECO:0000313" key="10">
    <source>
        <dbReference type="EMBL" id="QEC46715.1"/>
    </source>
</evidence>
<dbReference type="Pfam" id="PF01471">
    <property type="entry name" value="PG_binding_1"/>
    <property type="match status" value="1"/>
</dbReference>
<dbReference type="InterPro" id="IPR005490">
    <property type="entry name" value="LD_TPept_cat_dom"/>
</dbReference>
<sequence length="342" mass="35963">MRRPIALVVAAAAAVAAPAAAQTPVPSGTTPPSTTTPPPVAPPVPPVPQVPAPGALSIVLKKVTGSPAAVLSGDRVRVEGTVAPYVAGQQVVVRLYRGTTKVVSRRVAVRPGSDGATGTFLLGLRTTGRGHLVVRASHRATAEQATMVAKAHGLDVLPRSVAPGARGAGVRLLQSRLRRLGYVVGARGLYDARTARAVLAFRKVTGLARTETATSDMMRRLVRGAGRFKIRFPKHGKHVEADLSLQVMALIKGGKVDRIYPISSGKPSTPTVLGTFRVYSKTPGTNAKGMVFTSYFHGGYGIHGYAEVPVYAASHGCLREPVPDAVSIFRWISYGDLVDVYT</sequence>
<dbReference type="PROSITE" id="PS52029">
    <property type="entry name" value="LD_TPASE"/>
    <property type="match status" value="1"/>
</dbReference>
<dbReference type="SUPFAM" id="SSF141523">
    <property type="entry name" value="L,D-transpeptidase catalytic domain-like"/>
    <property type="match status" value="1"/>
</dbReference>
<dbReference type="InterPro" id="IPR036366">
    <property type="entry name" value="PGBDSf"/>
</dbReference>
<dbReference type="Proteomes" id="UP000321805">
    <property type="component" value="Chromosome"/>
</dbReference>
<dbReference type="Gene3D" id="1.10.101.10">
    <property type="entry name" value="PGBD-like superfamily/PGBD"/>
    <property type="match status" value="1"/>
</dbReference>
<dbReference type="PANTHER" id="PTHR30582">
    <property type="entry name" value="L,D-TRANSPEPTIDASE"/>
    <property type="match status" value="1"/>
</dbReference>
<dbReference type="KEGG" id="bsol:FSW04_03360"/>
<dbReference type="InterPro" id="IPR038063">
    <property type="entry name" value="Transpep_catalytic_dom"/>
</dbReference>
<evidence type="ECO:0000259" key="9">
    <source>
        <dbReference type="PROSITE" id="PS52029"/>
    </source>
</evidence>
<evidence type="ECO:0000256" key="2">
    <source>
        <dbReference type="ARBA" id="ARBA00022679"/>
    </source>
</evidence>
<dbReference type="InterPro" id="IPR002477">
    <property type="entry name" value="Peptidoglycan-bd-like"/>
</dbReference>
<evidence type="ECO:0000256" key="5">
    <source>
        <dbReference type="ARBA" id="ARBA00023316"/>
    </source>
</evidence>
<dbReference type="SUPFAM" id="SSF47090">
    <property type="entry name" value="PGBD-like"/>
    <property type="match status" value="1"/>
</dbReference>
<protein>
    <submittedName>
        <fullName evidence="10">L,D-transpeptidase</fullName>
    </submittedName>
</protein>
<keyword evidence="4 6" id="KW-0573">Peptidoglycan synthesis</keyword>
<feature type="region of interest" description="Disordered" evidence="7">
    <location>
        <begin position="20"/>
        <end position="48"/>
    </location>
</feature>
<feature type="chain" id="PRO_5022966362" evidence="8">
    <location>
        <begin position="22"/>
        <end position="342"/>
    </location>
</feature>
<dbReference type="GO" id="GO:0016740">
    <property type="term" value="F:transferase activity"/>
    <property type="evidence" value="ECO:0007669"/>
    <property type="project" value="UniProtKB-KW"/>
</dbReference>
<feature type="compositionally biased region" description="Low complexity" evidence="7">
    <location>
        <begin position="20"/>
        <end position="33"/>
    </location>
</feature>
<reference evidence="10 11" key="1">
    <citation type="journal article" date="2018" name="J. Microbiol.">
        <title>Baekduia soli gen. nov., sp. nov., a novel bacterium isolated from the soil of Baekdu Mountain and proposal of a novel family name, Baekduiaceae fam. nov.</title>
        <authorList>
            <person name="An D.S."/>
            <person name="Siddiqi M.Z."/>
            <person name="Kim K.H."/>
            <person name="Yu H.S."/>
            <person name="Im W.T."/>
        </authorList>
    </citation>
    <scope>NUCLEOTIDE SEQUENCE [LARGE SCALE GENOMIC DNA]</scope>
    <source>
        <strain evidence="10 11">BR7-21</strain>
    </source>
</reference>
<dbReference type="Pfam" id="PF03734">
    <property type="entry name" value="YkuD"/>
    <property type="match status" value="1"/>
</dbReference>
<dbReference type="GO" id="GO:0005576">
    <property type="term" value="C:extracellular region"/>
    <property type="evidence" value="ECO:0007669"/>
    <property type="project" value="TreeGrafter"/>
</dbReference>
<dbReference type="UniPathway" id="UPA00219"/>
<dbReference type="InterPro" id="IPR036365">
    <property type="entry name" value="PGBD-like_sf"/>
</dbReference>
<feature type="compositionally biased region" description="Pro residues" evidence="7">
    <location>
        <begin position="34"/>
        <end position="48"/>
    </location>
</feature>
<evidence type="ECO:0000256" key="6">
    <source>
        <dbReference type="PROSITE-ProRule" id="PRU01373"/>
    </source>
</evidence>
<dbReference type="EMBL" id="CP042430">
    <property type="protein sequence ID" value="QEC46715.1"/>
    <property type="molecule type" value="Genomic_DNA"/>
</dbReference>
<keyword evidence="5 6" id="KW-0961">Cell wall biogenesis/degradation</keyword>
<dbReference type="RefSeq" id="WP_146916247.1">
    <property type="nucleotide sequence ID" value="NZ_CP042430.1"/>
</dbReference>
<dbReference type="GO" id="GO:0018104">
    <property type="term" value="P:peptidoglycan-protein cross-linking"/>
    <property type="evidence" value="ECO:0007669"/>
    <property type="project" value="TreeGrafter"/>
</dbReference>
<comment type="pathway">
    <text evidence="1 6">Cell wall biogenesis; peptidoglycan biosynthesis.</text>
</comment>
<proteinExistence type="predicted"/>
<dbReference type="GO" id="GO:0008360">
    <property type="term" value="P:regulation of cell shape"/>
    <property type="evidence" value="ECO:0007669"/>
    <property type="project" value="UniProtKB-UniRule"/>
</dbReference>
<evidence type="ECO:0000256" key="8">
    <source>
        <dbReference type="SAM" id="SignalP"/>
    </source>
</evidence>
<dbReference type="OrthoDB" id="9810670at2"/>
<dbReference type="GO" id="GO:0071555">
    <property type="term" value="P:cell wall organization"/>
    <property type="evidence" value="ECO:0007669"/>
    <property type="project" value="UniProtKB-UniRule"/>
</dbReference>
<feature type="signal peptide" evidence="8">
    <location>
        <begin position="1"/>
        <end position="21"/>
    </location>
</feature>
<feature type="domain" description="L,D-TPase catalytic" evidence="9">
    <location>
        <begin position="237"/>
        <end position="341"/>
    </location>
</feature>
<accession>A0A5B8U1L9</accession>
<dbReference type="GO" id="GO:0071972">
    <property type="term" value="F:peptidoglycan L,D-transpeptidase activity"/>
    <property type="evidence" value="ECO:0007669"/>
    <property type="project" value="TreeGrafter"/>
</dbReference>
<organism evidence="10 11">
    <name type="scientific">Baekduia soli</name>
    <dbReference type="NCBI Taxonomy" id="496014"/>
    <lineage>
        <taxon>Bacteria</taxon>
        <taxon>Bacillati</taxon>
        <taxon>Actinomycetota</taxon>
        <taxon>Thermoleophilia</taxon>
        <taxon>Solirubrobacterales</taxon>
        <taxon>Baekduiaceae</taxon>
        <taxon>Baekduia</taxon>
    </lineage>
</organism>
<keyword evidence="3 6" id="KW-0133">Cell shape</keyword>
<dbReference type="AlphaFoldDB" id="A0A5B8U1L9"/>
<gene>
    <name evidence="10" type="ORF">FSW04_03360</name>
</gene>